<feature type="chain" id="PRO_5031204287" description="ABC transport system substrate-binding protein" evidence="1">
    <location>
        <begin position="22"/>
        <end position="359"/>
    </location>
</feature>
<evidence type="ECO:0000313" key="3">
    <source>
        <dbReference type="Proteomes" id="UP000534388"/>
    </source>
</evidence>
<dbReference type="EMBL" id="JACEZT010000009">
    <property type="protein sequence ID" value="MBA5638274.1"/>
    <property type="molecule type" value="Genomic_DNA"/>
</dbReference>
<evidence type="ECO:0008006" key="4">
    <source>
        <dbReference type="Google" id="ProtNLM"/>
    </source>
</evidence>
<reference evidence="2 3" key="1">
    <citation type="submission" date="2020-07" db="EMBL/GenBank/DDBJ databases">
        <title>Novel species isolated from subtropical streams in China.</title>
        <authorList>
            <person name="Lu H."/>
        </authorList>
    </citation>
    <scope>NUCLEOTIDE SEQUENCE [LARGE SCALE GENOMIC DNA]</scope>
    <source>
        <strain evidence="2 3">LX20W</strain>
    </source>
</reference>
<dbReference type="PANTHER" id="PTHR35271">
    <property type="entry name" value="ABC TRANSPORTER, SUBSTRATE-BINDING LIPOPROTEIN-RELATED"/>
    <property type="match status" value="1"/>
</dbReference>
<keyword evidence="3" id="KW-1185">Reference proteome</keyword>
<dbReference type="PANTHER" id="PTHR35271:SF1">
    <property type="entry name" value="ABC TRANSPORTER, SUBSTRATE-BINDING LIPOPROTEIN"/>
    <property type="match status" value="1"/>
</dbReference>
<keyword evidence="1" id="KW-0732">Signal</keyword>
<dbReference type="Pfam" id="PF04392">
    <property type="entry name" value="ABC_sub_bind"/>
    <property type="match status" value="1"/>
</dbReference>
<accession>A0A7W2ETE2</accession>
<dbReference type="Proteomes" id="UP000534388">
    <property type="component" value="Unassembled WGS sequence"/>
</dbReference>
<evidence type="ECO:0000256" key="1">
    <source>
        <dbReference type="SAM" id="SignalP"/>
    </source>
</evidence>
<organism evidence="2 3">
    <name type="scientific">Rugamonas brunnea</name>
    <dbReference type="NCBI Taxonomy" id="2758569"/>
    <lineage>
        <taxon>Bacteria</taxon>
        <taxon>Pseudomonadati</taxon>
        <taxon>Pseudomonadota</taxon>
        <taxon>Betaproteobacteria</taxon>
        <taxon>Burkholderiales</taxon>
        <taxon>Oxalobacteraceae</taxon>
        <taxon>Telluria group</taxon>
        <taxon>Rugamonas</taxon>
    </lineage>
</organism>
<feature type="signal peptide" evidence="1">
    <location>
        <begin position="1"/>
        <end position="21"/>
    </location>
</feature>
<comment type="caution">
    <text evidence="2">The sequence shown here is derived from an EMBL/GenBank/DDBJ whole genome shotgun (WGS) entry which is preliminary data.</text>
</comment>
<gene>
    <name evidence="2" type="ORF">H3H37_14540</name>
</gene>
<dbReference type="InterPro" id="IPR007487">
    <property type="entry name" value="ABC_transpt-TYRBP-like"/>
</dbReference>
<sequence length="359" mass="38783">MPKTYAVLVFALSVLSRSASAFEPLPPETMDETHTFRVEVLQVTDIEPYQEAYAGFLSALQRNDVVAGKNLDINRVKIDFDIENGGFWSRLGVLMRIRQEAARIVAAKPDLVLTIGTPATKFARGMLADAHIPLVFTAVANPEDVGCLSLEDAGPGATGSTLYADMGHSLKVVHDIFPHVSRIGMIHTDDENGVANVAAAAASGRSMNMNVTSRLVAKTDSIIPSLKELYDDGKGVQMYAVPLDTYYGLRHYEAAVDLGNFGAEHKIPVVTLAMVRVPGAALYVGADFGMVGSLAGVQAAKILKRRVKPDVLPILRQEVPTVLIDPQRVASLGVQLPQAILDHKTDGKNGFWQIELVKQ</sequence>
<name>A0A7W2ETE2_9BURK</name>
<dbReference type="AlphaFoldDB" id="A0A7W2ETE2"/>
<protein>
    <recommendedName>
        <fullName evidence="4">ABC transport system substrate-binding protein</fullName>
    </recommendedName>
</protein>
<dbReference type="Gene3D" id="3.40.50.2300">
    <property type="match status" value="2"/>
</dbReference>
<evidence type="ECO:0000313" key="2">
    <source>
        <dbReference type="EMBL" id="MBA5638274.1"/>
    </source>
</evidence>
<proteinExistence type="predicted"/>
<dbReference type="RefSeq" id="WP_182163695.1">
    <property type="nucleotide sequence ID" value="NZ_JACEZT010000009.1"/>
</dbReference>